<proteinExistence type="predicted"/>
<organism evidence="2 3">
    <name type="scientific">Petrocella atlantisensis</name>
    <dbReference type="NCBI Taxonomy" id="2173034"/>
    <lineage>
        <taxon>Bacteria</taxon>
        <taxon>Bacillati</taxon>
        <taxon>Bacillota</taxon>
        <taxon>Clostridia</taxon>
        <taxon>Lachnospirales</taxon>
        <taxon>Vallitaleaceae</taxon>
        <taxon>Petrocella</taxon>
    </lineage>
</organism>
<evidence type="ECO:0000256" key="1">
    <source>
        <dbReference type="SAM" id="Phobius"/>
    </source>
</evidence>
<keyword evidence="3" id="KW-1185">Reference proteome</keyword>
<keyword evidence="1" id="KW-0472">Membrane</keyword>
<evidence type="ECO:0000313" key="2">
    <source>
        <dbReference type="EMBL" id="VDN49137.1"/>
    </source>
</evidence>
<protein>
    <submittedName>
        <fullName evidence="2">Uncharacterized protein</fullName>
    </submittedName>
</protein>
<keyword evidence="1" id="KW-1133">Transmembrane helix</keyword>
<gene>
    <name evidence="2" type="ORF">PATL70BA_3214</name>
</gene>
<evidence type="ECO:0000313" key="3">
    <source>
        <dbReference type="Proteomes" id="UP000279029"/>
    </source>
</evidence>
<dbReference type="KEGG" id="cbar:PATL70BA_3214"/>
<feature type="transmembrane region" description="Helical" evidence="1">
    <location>
        <begin position="21"/>
        <end position="43"/>
    </location>
</feature>
<name>A0A3P7Q063_9FIRM</name>
<dbReference type="AlphaFoldDB" id="A0A3P7Q063"/>
<accession>A0A3P7Q063</accession>
<sequence length="47" mass="5452">MKRKIINVENVMPKPIINKRAIISKTIKIYSIMPNLAFLILLLSKSR</sequence>
<dbReference type="Proteomes" id="UP000279029">
    <property type="component" value="Chromosome"/>
</dbReference>
<reference evidence="2 3" key="1">
    <citation type="submission" date="2018-09" db="EMBL/GenBank/DDBJ databases">
        <authorList>
            <person name="Postec A."/>
        </authorList>
    </citation>
    <scope>NUCLEOTIDE SEQUENCE [LARGE SCALE GENOMIC DNA]</scope>
    <source>
        <strain evidence="2">70B-A</strain>
    </source>
</reference>
<keyword evidence="1" id="KW-0812">Transmembrane</keyword>
<dbReference type="EMBL" id="LR130778">
    <property type="protein sequence ID" value="VDN49137.1"/>
    <property type="molecule type" value="Genomic_DNA"/>
</dbReference>